<dbReference type="RefSeq" id="XP_024325134.1">
    <property type="nucleotide sequence ID" value="XM_024467381.1"/>
</dbReference>
<evidence type="ECO:0000256" key="3">
    <source>
        <dbReference type="ARBA" id="ARBA00022692"/>
    </source>
</evidence>
<dbReference type="PANTHER" id="PTHR43791">
    <property type="entry name" value="PERMEASE-RELATED"/>
    <property type="match status" value="1"/>
</dbReference>
<evidence type="ECO:0000256" key="1">
    <source>
        <dbReference type="ARBA" id="ARBA00004141"/>
    </source>
</evidence>
<dbReference type="GO" id="GO:0016020">
    <property type="term" value="C:membrane"/>
    <property type="evidence" value="ECO:0007669"/>
    <property type="project" value="UniProtKB-SubCell"/>
</dbReference>
<sequence length="136" mass="15060">MEICLWSIVAMSQAAMTSRSGFFATRALLGILEGGFIPELILFLSYFYTSKELPIRLSFFWTALSVTGIISSLLAFGIFHLEGAHGVAGWKWLFLLGGLITLVIGIASFFMMPASAVQTKTWFRRLVYFPRGGYSG</sequence>
<feature type="transmembrane region" description="Helical" evidence="6">
    <location>
        <begin position="59"/>
        <end position="80"/>
    </location>
</feature>
<keyword evidence="5 6" id="KW-0472">Membrane</keyword>
<protein>
    <recommendedName>
        <fullName evidence="7">Major facilitator superfamily (MFS) profile domain-containing protein</fullName>
    </recommendedName>
</protein>
<evidence type="ECO:0000256" key="2">
    <source>
        <dbReference type="ARBA" id="ARBA00022448"/>
    </source>
</evidence>
<comment type="subcellular location">
    <subcellularLocation>
        <location evidence="1">Membrane</location>
        <topology evidence="1">Multi-pass membrane protein</topology>
    </subcellularLocation>
</comment>
<dbReference type="OrthoDB" id="1935484at2759"/>
<reference evidence="8" key="1">
    <citation type="submission" date="2016-03" db="EMBL/GenBank/DDBJ databases">
        <title>Updated assembly of Pseudogymnoascus destructans, the fungus causing white-nose syndrome of bats.</title>
        <authorList>
            <person name="Palmer J.M."/>
            <person name="Drees K.P."/>
            <person name="Foster J.T."/>
            <person name="Lindner D.L."/>
        </authorList>
    </citation>
    <scope>NUCLEOTIDE SEQUENCE [LARGE SCALE GENOMIC DNA]</scope>
    <source>
        <strain evidence="8">20631-21</strain>
    </source>
</reference>
<dbReference type="GO" id="GO:0022857">
    <property type="term" value="F:transmembrane transporter activity"/>
    <property type="evidence" value="ECO:0007669"/>
    <property type="project" value="InterPro"/>
</dbReference>
<dbReference type="EMBL" id="KV441393">
    <property type="protein sequence ID" value="OAF59851.1"/>
    <property type="molecule type" value="Genomic_DNA"/>
</dbReference>
<dbReference type="Gene3D" id="1.20.1250.20">
    <property type="entry name" value="MFS general substrate transporter like domains"/>
    <property type="match status" value="1"/>
</dbReference>
<evidence type="ECO:0000256" key="6">
    <source>
        <dbReference type="SAM" id="Phobius"/>
    </source>
</evidence>
<dbReference type="InterPro" id="IPR020846">
    <property type="entry name" value="MFS_dom"/>
</dbReference>
<dbReference type="GeneID" id="36286812"/>
<gene>
    <name evidence="8" type="ORF">VC83_03738</name>
</gene>
<dbReference type="PANTHER" id="PTHR43791:SF29">
    <property type="entry name" value="MAJOR FACILITATOR SUPERFAMILY (MFS) PROFILE DOMAIN-CONTAINING PROTEIN"/>
    <property type="match status" value="1"/>
</dbReference>
<evidence type="ECO:0000256" key="4">
    <source>
        <dbReference type="ARBA" id="ARBA00022989"/>
    </source>
</evidence>
<accession>A0A177AF22</accession>
<evidence type="ECO:0000256" key="5">
    <source>
        <dbReference type="ARBA" id="ARBA00023136"/>
    </source>
</evidence>
<dbReference type="Proteomes" id="UP000077154">
    <property type="component" value="Unassembled WGS sequence"/>
</dbReference>
<dbReference type="VEuPathDB" id="FungiDB:GMDG_02710"/>
<keyword evidence="3 6" id="KW-0812">Transmembrane</keyword>
<organism evidence="8">
    <name type="scientific">Pseudogymnoascus destructans</name>
    <dbReference type="NCBI Taxonomy" id="655981"/>
    <lineage>
        <taxon>Eukaryota</taxon>
        <taxon>Fungi</taxon>
        <taxon>Dikarya</taxon>
        <taxon>Ascomycota</taxon>
        <taxon>Pezizomycotina</taxon>
        <taxon>Leotiomycetes</taxon>
        <taxon>Thelebolales</taxon>
        <taxon>Thelebolaceae</taxon>
        <taxon>Pseudogymnoascus</taxon>
    </lineage>
</organism>
<dbReference type="AlphaFoldDB" id="A0A177AF22"/>
<feature type="transmembrane region" description="Helical" evidence="6">
    <location>
        <begin position="92"/>
        <end position="117"/>
    </location>
</feature>
<name>A0A177AF22_9PEZI</name>
<dbReference type="SUPFAM" id="SSF103473">
    <property type="entry name" value="MFS general substrate transporter"/>
    <property type="match status" value="1"/>
</dbReference>
<proteinExistence type="predicted"/>
<feature type="domain" description="Major facilitator superfamily (MFS) profile" evidence="7">
    <location>
        <begin position="1"/>
        <end position="136"/>
    </location>
</feature>
<feature type="transmembrane region" description="Helical" evidence="6">
    <location>
        <begin position="27"/>
        <end position="47"/>
    </location>
</feature>
<dbReference type="InterPro" id="IPR036259">
    <property type="entry name" value="MFS_trans_sf"/>
</dbReference>
<dbReference type="PROSITE" id="PS50850">
    <property type="entry name" value="MFS"/>
    <property type="match status" value="1"/>
</dbReference>
<keyword evidence="4 6" id="KW-1133">Transmembrane helix</keyword>
<evidence type="ECO:0000259" key="7">
    <source>
        <dbReference type="PROSITE" id="PS50850"/>
    </source>
</evidence>
<evidence type="ECO:0000313" key="8">
    <source>
        <dbReference type="EMBL" id="OAF59851.1"/>
    </source>
</evidence>
<keyword evidence="2" id="KW-0813">Transport</keyword>